<name>A0A0B0EFZ3_9BACT</name>
<protein>
    <submittedName>
        <fullName evidence="1">Uncharacterized protein</fullName>
    </submittedName>
</protein>
<evidence type="ECO:0000313" key="2">
    <source>
        <dbReference type="Proteomes" id="UP000030652"/>
    </source>
</evidence>
<comment type="caution">
    <text evidence="1">The sequence shown here is derived from an EMBL/GenBank/DDBJ whole genome shotgun (WGS) entry which is preliminary data.</text>
</comment>
<evidence type="ECO:0000313" key="1">
    <source>
        <dbReference type="EMBL" id="KHE90986.1"/>
    </source>
</evidence>
<dbReference type="EMBL" id="JRYO01000225">
    <property type="protein sequence ID" value="KHE90986.1"/>
    <property type="molecule type" value="Genomic_DNA"/>
</dbReference>
<dbReference type="AlphaFoldDB" id="A0A0B0EFZ3"/>
<reference evidence="1 2" key="1">
    <citation type="submission" date="2014-10" db="EMBL/GenBank/DDBJ databases">
        <title>Draft genome of anammox bacterium scalindua brodae, obtained using differential coverage binning of sequence data from two enrichment reactors.</title>
        <authorList>
            <person name="Speth D.R."/>
            <person name="Russ L."/>
            <person name="Kartal B."/>
            <person name="Op den Camp H.J."/>
            <person name="Dutilh B.E."/>
            <person name="Jetten M.S."/>
        </authorList>
    </citation>
    <scope>NUCLEOTIDE SEQUENCE [LARGE SCALE GENOMIC DNA]</scope>
    <source>
        <strain evidence="1">RU1</strain>
    </source>
</reference>
<proteinExistence type="predicted"/>
<organism evidence="1 2">
    <name type="scientific">Candidatus Scalindua brodae</name>
    <dbReference type="NCBI Taxonomy" id="237368"/>
    <lineage>
        <taxon>Bacteria</taxon>
        <taxon>Pseudomonadati</taxon>
        <taxon>Planctomycetota</taxon>
        <taxon>Candidatus Brocadiia</taxon>
        <taxon>Candidatus Brocadiales</taxon>
        <taxon>Candidatus Scalinduaceae</taxon>
        <taxon>Candidatus Scalindua</taxon>
    </lineage>
</organism>
<accession>A0A0B0EFZ3</accession>
<dbReference type="Proteomes" id="UP000030652">
    <property type="component" value="Unassembled WGS sequence"/>
</dbReference>
<gene>
    <name evidence="1" type="ORF">SCABRO_03288</name>
</gene>
<sequence>MQLPFSHYTEAYNEETDTQKNGRDEGDIFHLRIDKFRSQESGQGAYTEITQQASKMVIDKALSALRTCCHSQGAAHSDTVYAADNACCNDCKRYHNGKHITYLIYYVIREVQQE</sequence>